<accession>A0A5B7HM43</accession>
<proteinExistence type="predicted"/>
<gene>
    <name evidence="2" type="ORF">E2C01_067832</name>
</gene>
<reference evidence="2 3" key="1">
    <citation type="submission" date="2019-05" db="EMBL/GenBank/DDBJ databases">
        <title>Another draft genome of Portunus trituberculatus and its Hox gene families provides insights of decapod evolution.</title>
        <authorList>
            <person name="Jeong J.-H."/>
            <person name="Song I."/>
            <person name="Kim S."/>
            <person name="Choi T."/>
            <person name="Kim D."/>
            <person name="Ryu S."/>
            <person name="Kim W."/>
        </authorList>
    </citation>
    <scope>NUCLEOTIDE SEQUENCE [LARGE SCALE GENOMIC DNA]</scope>
    <source>
        <tissue evidence="2">Muscle</tissue>
    </source>
</reference>
<protein>
    <submittedName>
        <fullName evidence="2">Uncharacterized protein</fullName>
    </submittedName>
</protein>
<feature type="region of interest" description="Disordered" evidence="1">
    <location>
        <begin position="1"/>
        <end position="20"/>
    </location>
</feature>
<dbReference type="EMBL" id="VSRR010036920">
    <property type="protein sequence ID" value="MPC73500.1"/>
    <property type="molecule type" value="Genomic_DNA"/>
</dbReference>
<evidence type="ECO:0000256" key="1">
    <source>
        <dbReference type="SAM" id="MobiDB-lite"/>
    </source>
</evidence>
<evidence type="ECO:0000313" key="2">
    <source>
        <dbReference type="EMBL" id="MPC73500.1"/>
    </source>
</evidence>
<comment type="caution">
    <text evidence="2">The sequence shown here is derived from an EMBL/GenBank/DDBJ whole genome shotgun (WGS) entry which is preliminary data.</text>
</comment>
<name>A0A5B7HM43_PORTR</name>
<feature type="compositionally biased region" description="Basic residues" evidence="1">
    <location>
        <begin position="1"/>
        <end position="11"/>
    </location>
</feature>
<keyword evidence="3" id="KW-1185">Reference proteome</keyword>
<dbReference type="AlphaFoldDB" id="A0A5B7HM43"/>
<sequence>MFQRGRRHSFRGRVSPVSPAANKSGRVFGCPAPRVFLSTSSTMRCTSYLVDSFGMAQGHNASFSTSKKLECITAYFHAFPIPFSASQHHVIL</sequence>
<organism evidence="2 3">
    <name type="scientific">Portunus trituberculatus</name>
    <name type="common">Swimming crab</name>
    <name type="synonym">Neptunus trituberculatus</name>
    <dbReference type="NCBI Taxonomy" id="210409"/>
    <lineage>
        <taxon>Eukaryota</taxon>
        <taxon>Metazoa</taxon>
        <taxon>Ecdysozoa</taxon>
        <taxon>Arthropoda</taxon>
        <taxon>Crustacea</taxon>
        <taxon>Multicrustacea</taxon>
        <taxon>Malacostraca</taxon>
        <taxon>Eumalacostraca</taxon>
        <taxon>Eucarida</taxon>
        <taxon>Decapoda</taxon>
        <taxon>Pleocyemata</taxon>
        <taxon>Brachyura</taxon>
        <taxon>Eubrachyura</taxon>
        <taxon>Portunoidea</taxon>
        <taxon>Portunidae</taxon>
        <taxon>Portuninae</taxon>
        <taxon>Portunus</taxon>
    </lineage>
</organism>
<dbReference type="Proteomes" id="UP000324222">
    <property type="component" value="Unassembled WGS sequence"/>
</dbReference>
<evidence type="ECO:0000313" key="3">
    <source>
        <dbReference type="Proteomes" id="UP000324222"/>
    </source>
</evidence>